<proteinExistence type="predicted"/>
<organism evidence="1 2">
    <name type="scientific">Limnospira indica PCC 8005</name>
    <dbReference type="NCBI Taxonomy" id="376219"/>
    <lineage>
        <taxon>Bacteria</taxon>
        <taxon>Bacillati</taxon>
        <taxon>Cyanobacteriota</taxon>
        <taxon>Cyanophyceae</taxon>
        <taxon>Oscillatoriophycideae</taxon>
        <taxon>Oscillatoriales</taxon>
        <taxon>Sirenicapillariaceae</taxon>
        <taxon>Limnospira</taxon>
    </lineage>
</organism>
<evidence type="ECO:0000313" key="2">
    <source>
        <dbReference type="Proteomes" id="UP000032946"/>
    </source>
</evidence>
<keyword evidence="2" id="KW-1185">Reference proteome</keyword>
<dbReference type="AlphaFoldDB" id="A0A9P1KEP9"/>
<sequence length="43" mass="4632">MLSARKKLVFAGAGLFTVPEQQPLACNIEADHQNSAFSKVEKG</sequence>
<evidence type="ECO:0000313" key="1">
    <source>
        <dbReference type="EMBL" id="CDM94544.1"/>
    </source>
</evidence>
<gene>
    <name evidence="1" type="ORF">ARTHRO_20078</name>
</gene>
<name>A0A9P1KEP9_9CYAN</name>
<reference evidence="1 2" key="1">
    <citation type="submission" date="2014-02" db="EMBL/GenBank/DDBJ databases">
        <authorList>
            <person name="Genoscope - CEA"/>
        </authorList>
    </citation>
    <scope>NUCLEOTIDE SEQUENCE [LARGE SCALE GENOMIC DNA]</scope>
    <source>
        <strain evidence="1 2">PCC 8005</strain>
    </source>
</reference>
<dbReference type="Proteomes" id="UP000032946">
    <property type="component" value="Chromosome"/>
</dbReference>
<dbReference type="EMBL" id="FO818640">
    <property type="protein sequence ID" value="CDM94544.1"/>
    <property type="molecule type" value="Genomic_DNA"/>
</dbReference>
<accession>A0A9P1KEP9</accession>
<protein>
    <submittedName>
        <fullName evidence="1">Uncharacterized protein</fullName>
    </submittedName>
</protein>